<evidence type="ECO:0000313" key="6">
    <source>
        <dbReference type="EMBL" id="GAA1850755.1"/>
    </source>
</evidence>
<dbReference type="InterPro" id="IPR029066">
    <property type="entry name" value="PLP-binding_barrel"/>
</dbReference>
<dbReference type="SMART" id="SM01005">
    <property type="entry name" value="Ala_racemase_C"/>
    <property type="match status" value="1"/>
</dbReference>
<dbReference type="NCBIfam" id="TIGR00492">
    <property type="entry name" value="alr"/>
    <property type="match status" value="1"/>
</dbReference>
<dbReference type="Proteomes" id="UP001501094">
    <property type="component" value="Unassembled WGS sequence"/>
</dbReference>
<keyword evidence="2 4" id="KW-0663">Pyridoxal phosphate</keyword>
<dbReference type="Gene3D" id="3.20.20.10">
    <property type="entry name" value="Alanine racemase"/>
    <property type="match status" value="1"/>
</dbReference>
<dbReference type="InterPro" id="IPR011079">
    <property type="entry name" value="Ala_racemase_C"/>
</dbReference>
<dbReference type="PROSITE" id="PS00395">
    <property type="entry name" value="ALANINE_RACEMASE"/>
    <property type="match status" value="1"/>
</dbReference>
<gene>
    <name evidence="6" type="primary">alr</name>
    <name evidence="6" type="ORF">GCM10009751_03990</name>
</gene>
<dbReference type="CDD" id="cd00430">
    <property type="entry name" value="PLPDE_III_AR"/>
    <property type="match status" value="1"/>
</dbReference>
<dbReference type="Gene3D" id="2.40.37.10">
    <property type="entry name" value="Lyase, Ornithine Decarboxylase, Chain A, domain 1"/>
    <property type="match status" value="1"/>
</dbReference>
<feature type="modified residue" description="N6-(pyridoxal phosphate)lysine" evidence="4">
    <location>
        <position position="52"/>
    </location>
</feature>
<dbReference type="PRINTS" id="PR00992">
    <property type="entry name" value="ALARACEMASE"/>
</dbReference>
<evidence type="ECO:0000256" key="2">
    <source>
        <dbReference type="ARBA" id="ARBA00022898"/>
    </source>
</evidence>
<dbReference type="InterPro" id="IPR009006">
    <property type="entry name" value="Ala_racemase/Decarboxylase_C"/>
</dbReference>
<dbReference type="PANTHER" id="PTHR30511">
    <property type="entry name" value="ALANINE RACEMASE"/>
    <property type="match status" value="1"/>
</dbReference>
<evidence type="ECO:0000256" key="1">
    <source>
        <dbReference type="ARBA" id="ARBA00001933"/>
    </source>
</evidence>
<comment type="cofactor">
    <cofactor evidence="1 4">
        <name>pyridoxal 5'-phosphate</name>
        <dbReference type="ChEBI" id="CHEBI:597326"/>
    </cofactor>
</comment>
<dbReference type="PANTHER" id="PTHR30511:SF0">
    <property type="entry name" value="ALANINE RACEMASE, CATABOLIC-RELATED"/>
    <property type="match status" value="1"/>
</dbReference>
<dbReference type="InterPro" id="IPR001608">
    <property type="entry name" value="Ala_racemase_N"/>
</dbReference>
<feature type="domain" description="Alanine racemase C-terminal" evidence="5">
    <location>
        <begin position="264"/>
        <end position="416"/>
    </location>
</feature>
<feature type="binding site" evidence="4">
    <location>
        <position position="153"/>
    </location>
    <ligand>
        <name>substrate</name>
    </ligand>
</feature>
<comment type="similarity">
    <text evidence="4">Belongs to the alanine racemase family.</text>
</comment>
<evidence type="ECO:0000256" key="4">
    <source>
        <dbReference type="HAMAP-Rule" id="MF_01201"/>
    </source>
</evidence>
<comment type="caution">
    <text evidence="6">The sequence shown here is derived from an EMBL/GenBank/DDBJ whole genome shotgun (WGS) entry which is preliminary data.</text>
</comment>
<dbReference type="SUPFAM" id="SSF51419">
    <property type="entry name" value="PLP-binding barrel"/>
    <property type="match status" value="1"/>
</dbReference>
<dbReference type="InterPro" id="IPR000821">
    <property type="entry name" value="Ala_racemase"/>
</dbReference>
<protein>
    <recommendedName>
        <fullName evidence="4">Alanine racemase</fullName>
        <ecNumber evidence="4">5.1.1.1</ecNumber>
    </recommendedName>
</protein>
<name>A0ABN2N4L4_9MICO</name>
<keyword evidence="3 4" id="KW-0413">Isomerase</keyword>
<organism evidence="6 7">
    <name type="scientific">Myceligenerans crystallogenes</name>
    <dbReference type="NCBI Taxonomy" id="316335"/>
    <lineage>
        <taxon>Bacteria</taxon>
        <taxon>Bacillati</taxon>
        <taxon>Actinomycetota</taxon>
        <taxon>Actinomycetes</taxon>
        <taxon>Micrococcales</taxon>
        <taxon>Promicromonosporaceae</taxon>
        <taxon>Myceligenerans</taxon>
    </lineage>
</organism>
<reference evidence="6 7" key="1">
    <citation type="journal article" date="2019" name="Int. J. Syst. Evol. Microbiol.">
        <title>The Global Catalogue of Microorganisms (GCM) 10K type strain sequencing project: providing services to taxonomists for standard genome sequencing and annotation.</title>
        <authorList>
            <consortium name="The Broad Institute Genomics Platform"/>
            <consortium name="The Broad Institute Genome Sequencing Center for Infectious Disease"/>
            <person name="Wu L."/>
            <person name="Ma J."/>
        </authorList>
    </citation>
    <scope>NUCLEOTIDE SEQUENCE [LARGE SCALE GENOMIC DNA]</scope>
    <source>
        <strain evidence="6 7">JCM 14326</strain>
    </source>
</reference>
<feature type="binding site" evidence="4">
    <location>
        <position position="353"/>
    </location>
    <ligand>
        <name>substrate</name>
    </ligand>
</feature>
<evidence type="ECO:0000313" key="7">
    <source>
        <dbReference type="Proteomes" id="UP001501094"/>
    </source>
</evidence>
<sequence length="437" mass="44749">MSTAPSLGLLPGFLPEYPARAVVDLIAIRDNVVALRRAAGGERETALMAVVKGDAYGHGLLPVARAALAGGATWLGAAQMGEALRLRQAGITPAEARVLTWLYAPGAPLEEAILAEIDVGVADTWGIDAAADAARSAGRPARVHLKVDTGLGRNGLTPAALPAVLRRAAELRGLVEITGVMSHFACADEPGHPSIDAQAKLFEDTVSAVEQAGFTPEVRHLSNSAATLTRPDLAWDLVRTGIAMYGLSPVPQAGVPGAYGLRPAMTLEARLATVKRVPAGSGVSYGLTYSTPQDTTLGVVPLGYADGIPRHASGGSFGPGGPVLVGGGVDDVASREAGPGSARVVRVAGRVCMDQIMLDLGPYATEQAGDVVTLFGRSDGVEHAGAPNAEDWAQAAGTISYEIVTRLAARVPRVYTGAQEVGADPELGALAGRGAFS</sequence>
<dbReference type="Pfam" id="PF00842">
    <property type="entry name" value="Ala_racemase_C"/>
    <property type="match status" value="1"/>
</dbReference>
<keyword evidence="7" id="KW-1185">Reference proteome</keyword>
<dbReference type="Pfam" id="PF01168">
    <property type="entry name" value="Ala_racemase_N"/>
    <property type="match status" value="1"/>
</dbReference>
<dbReference type="SUPFAM" id="SSF50621">
    <property type="entry name" value="Alanine racemase C-terminal domain-like"/>
    <property type="match status" value="1"/>
</dbReference>
<dbReference type="EMBL" id="BAAANL010000001">
    <property type="protein sequence ID" value="GAA1850755.1"/>
    <property type="molecule type" value="Genomic_DNA"/>
</dbReference>
<comment type="function">
    <text evidence="4">Catalyzes the interconversion of L-alanine and D-alanine. May also act on other amino acids.</text>
</comment>
<comment type="pathway">
    <text evidence="4">Amino-acid biosynthesis; D-alanine biosynthesis; D-alanine from L-alanine: step 1/1.</text>
</comment>
<dbReference type="RefSeq" id="WP_344098991.1">
    <property type="nucleotide sequence ID" value="NZ_BAAANL010000001.1"/>
</dbReference>
<dbReference type="HAMAP" id="MF_01201">
    <property type="entry name" value="Ala_racemase"/>
    <property type="match status" value="1"/>
</dbReference>
<dbReference type="EC" id="5.1.1.1" evidence="4"/>
<proteinExistence type="inferred from homology"/>
<evidence type="ECO:0000256" key="3">
    <source>
        <dbReference type="ARBA" id="ARBA00023235"/>
    </source>
</evidence>
<feature type="active site" description="Proton acceptor; specific for L-alanine" evidence="4">
    <location>
        <position position="285"/>
    </location>
</feature>
<accession>A0ABN2N4L4</accession>
<evidence type="ECO:0000259" key="5">
    <source>
        <dbReference type="SMART" id="SM01005"/>
    </source>
</evidence>
<dbReference type="InterPro" id="IPR020622">
    <property type="entry name" value="Ala_racemase_pyridoxalP-BS"/>
</dbReference>
<feature type="active site" description="Proton acceptor; specific for D-alanine" evidence="4">
    <location>
        <position position="52"/>
    </location>
</feature>
<comment type="catalytic activity">
    <reaction evidence="4">
        <text>L-alanine = D-alanine</text>
        <dbReference type="Rhea" id="RHEA:20249"/>
        <dbReference type="ChEBI" id="CHEBI:57416"/>
        <dbReference type="ChEBI" id="CHEBI:57972"/>
        <dbReference type="EC" id="5.1.1.1"/>
    </reaction>
</comment>